<dbReference type="InterPro" id="IPR001173">
    <property type="entry name" value="Glyco_trans_2-like"/>
</dbReference>
<evidence type="ECO:0000313" key="4">
    <source>
        <dbReference type="Proteomes" id="UP001597205"/>
    </source>
</evidence>
<dbReference type="RefSeq" id="WP_380894693.1">
    <property type="nucleotide sequence ID" value="NZ_JBHTKY010000002.1"/>
</dbReference>
<dbReference type="EMBL" id="JBHTKY010000002">
    <property type="protein sequence ID" value="MFD1164590.1"/>
    <property type="molecule type" value="Genomic_DNA"/>
</dbReference>
<reference evidence="4" key="1">
    <citation type="journal article" date="2019" name="Int. J. Syst. Evol. Microbiol.">
        <title>The Global Catalogue of Microorganisms (GCM) 10K type strain sequencing project: providing services to taxonomists for standard genome sequencing and annotation.</title>
        <authorList>
            <consortium name="The Broad Institute Genomics Platform"/>
            <consortium name="The Broad Institute Genome Sequencing Center for Infectious Disease"/>
            <person name="Wu L."/>
            <person name="Ma J."/>
        </authorList>
    </citation>
    <scope>NUCLEOTIDE SEQUENCE [LARGE SCALE GENOMIC DNA]</scope>
    <source>
        <strain evidence="4">CCUG 52468</strain>
    </source>
</reference>
<evidence type="ECO:0000313" key="3">
    <source>
        <dbReference type="EMBL" id="MFD1164590.1"/>
    </source>
</evidence>
<organism evidence="3 4">
    <name type="scientific">Sphingobacterium daejeonense</name>
    <dbReference type="NCBI Taxonomy" id="371142"/>
    <lineage>
        <taxon>Bacteria</taxon>
        <taxon>Pseudomonadati</taxon>
        <taxon>Bacteroidota</taxon>
        <taxon>Sphingobacteriia</taxon>
        <taxon>Sphingobacteriales</taxon>
        <taxon>Sphingobacteriaceae</taxon>
        <taxon>Sphingobacterium</taxon>
    </lineage>
</organism>
<name>A0ABW3RHP0_9SPHI</name>
<evidence type="ECO:0000259" key="2">
    <source>
        <dbReference type="Pfam" id="PF00535"/>
    </source>
</evidence>
<dbReference type="GO" id="GO:0016757">
    <property type="term" value="F:glycosyltransferase activity"/>
    <property type="evidence" value="ECO:0007669"/>
    <property type="project" value="UniProtKB-KW"/>
</dbReference>
<dbReference type="Gene3D" id="3.90.550.10">
    <property type="entry name" value="Spore Coat Polysaccharide Biosynthesis Protein SpsA, Chain A"/>
    <property type="match status" value="1"/>
</dbReference>
<dbReference type="InterPro" id="IPR029044">
    <property type="entry name" value="Nucleotide-diphossugar_trans"/>
</dbReference>
<comment type="similarity">
    <text evidence="1">Belongs to the glycosyltransferase 2 family. WaaE/KdtX subfamily.</text>
</comment>
<dbReference type="PANTHER" id="PTHR43630:SF2">
    <property type="entry name" value="GLYCOSYLTRANSFERASE"/>
    <property type="match status" value="1"/>
</dbReference>
<keyword evidence="3" id="KW-0328">Glycosyltransferase</keyword>
<dbReference type="EC" id="2.4.-.-" evidence="3"/>
<dbReference type="SUPFAM" id="SSF53448">
    <property type="entry name" value="Nucleotide-diphospho-sugar transferases"/>
    <property type="match status" value="1"/>
</dbReference>
<evidence type="ECO:0000256" key="1">
    <source>
        <dbReference type="ARBA" id="ARBA00038494"/>
    </source>
</evidence>
<feature type="domain" description="Glycosyltransferase 2-like" evidence="2">
    <location>
        <begin position="18"/>
        <end position="155"/>
    </location>
</feature>
<comment type="caution">
    <text evidence="3">The sequence shown here is derived from an EMBL/GenBank/DDBJ whole genome shotgun (WGS) entry which is preliminary data.</text>
</comment>
<gene>
    <name evidence="3" type="ORF">ACFQ2C_03125</name>
</gene>
<keyword evidence="3" id="KW-0808">Transferase</keyword>
<dbReference type="PANTHER" id="PTHR43630">
    <property type="entry name" value="POLY-BETA-1,6-N-ACETYL-D-GLUCOSAMINE SYNTHASE"/>
    <property type="match status" value="1"/>
</dbReference>
<dbReference type="Proteomes" id="UP001597205">
    <property type="component" value="Unassembled WGS sequence"/>
</dbReference>
<dbReference type="Pfam" id="PF00535">
    <property type="entry name" value="Glycos_transf_2"/>
    <property type="match status" value="1"/>
</dbReference>
<accession>A0ABW3RHP0</accession>
<keyword evidence="4" id="KW-1185">Reference proteome</keyword>
<proteinExistence type="inferred from homology"/>
<protein>
    <submittedName>
        <fullName evidence="3">Glycosyltransferase</fullName>
        <ecNumber evidence="3">2.4.-.-</ecNumber>
    </submittedName>
</protein>
<sequence>MSIFSYLFGKRPSITYAITVCNERLEIKKLLDFLIPRIRQKDEIVVLQDVTKRDEGVSEILSNYGNKIIKAETKLNGDFATFKNQLITLAKCEYLFQVDADELLTDELIKSLPGYLSLKSKYDAFMVSRINTVAGITNDHLQQWNWEMNEDGYINFPDWQTRIFKLNTKYSISWKNKVHEILVGYKKLGRVKGKKYELSLIHDKEIKKQESQNAFYDNNF</sequence>